<feature type="compositionally biased region" description="Basic and acidic residues" evidence="1">
    <location>
        <begin position="30"/>
        <end position="41"/>
    </location>
</feature>
<feature type="region of interest" description="Disordered" evidence="1">
    <location>
        <begin position="1"/>
        <end position="50"/>
    </location>
</feature>
<name>A0A813IPI3_POLGL</name>
<organism evidence="2 3">
    <name type="scientific">Polarella glacialis</name>
    <name type="common">Dinoflagellate</name>
    <dbReference type="NCBI Taxonomy" id="89957"/>
    <lineage>
        <taxon>Eukaryota</taxon>
        <taxon>Sar</taxon>
        <taxon>Alveolata</taxon>
        <taxon>Dinophyceae</taxon>
        <taxon>Suessiales</taxon>
        <taxon>Suessiaceae</taxon>
        <taxon>Polarella</taxon>
    </lineage>
</organism>
<dbReference type="Proteomes" id="UP000626109">
    <property type="component" value="Unassembled WGS sequence"/>
</dbReference>
<dbReference type="AlphaFoldDB" id="A0A813IPI3"/>
<protein>
    <submittedName>
        <fullName evidence="2">Uncharacterized protein</fullName>
    </submittedName>
</protein>
<feature type="compositionally biased region" description="Basic and acidic residues" evidence="1">
    <location>
        <begin position="147"/>
        <end position="158"/>
    </location>
</feature>
<evidence type="ECO:0000313" key="2">
    <source>
        <dbReference type="EMBL" id="CAE8652692.1"/>
    </source>
</evidence>
<feature type="compositionally biased region" description="Low complexity" evidence="1">
    <location>
        <begin position="137"/>
        <end position="146"/>
    </location>
</feature>
<comment type="caution">
    <text evidence="2">The sequence shown here is derived from an EMBL/GenBank/DDBJ whole genome shotgun (WGS) entry which is preliminary data.</text>
</comment>
<feature type="region of interest" description="Disordered" evidence="1">
    <location>
        <begin position="115"/>
        <end position="202"/>
    </location>
</feature>
<gene>
    <name evidence="2" type="ORF">PGLA2088_LOCUS9894</name>
</gene>
<proteinExistence type="predicted"/>
<accession>A0A813IPI3</accession>
<reference evidence="2" key="1">
    <citation type="submission" date="2021-02" db="EMBL/GenBank/DDBJ databases">
        <authorList>
            <person name="Dougan E. K."/>
            <person name="Rhodes N."/>
            <person name="Thang M."/>
            <person name="Chan C."/>
        </authorList>
    </citation>
    <scope>NUCLEOTIDE SEQUENCE</scope>
</reference>
<evidence type="ECO:0000313" key="3">
    <source>
        <dbReference type="Proteomes" id="UP000626109"/>
    </source>
</evidence>
<evidence type="ECO:0000256" key="1">
    <source>
        <dbReference type="SAM" id="MobiDB-lite"/>
    </source>
</evidence>
<sequence>MGRRSKPVIEIAGDEEMETARNSVRRKNRPPKDGSDDRELIDVDGEETTDKSLDLARQELLASGAIQSGPSASQLLQAFAPPAFAPPIPPGTPPPILPSAIPVASLFGAAEAKEVKVPEDGTEGQHSPYPPTSVAGRSRSSSATDKSSWRSEVGERGPSRRSKRRSISKAARRETGPAREPLQTSDPWARGTVPEAPVTNTNPRALELDPLFVKHLVALHKVTAVACNEEATEWSYKANAFLDGERPVAVVPSNELKEWMSTYSWQTFLDIMNLRDPLPNRLHPGVGPAQPCVWLIRTPPWTKQAIIKFATSLEKIWTYESAELTIVAVSLVAEVPGSWKLWQHIAPNEWLKTSVSGHIHSLQVVDMPLLHRLHGANNTRGWDPRAHRAWITTLKPHVAPSIPEVELEDYGRPQFSLVLAEADQNDILMLDLPEQPRHELPVHSSLRADLAAYLASTR</sequence>
<dbReference type="EMBL" id="CAJNNW010011036">
    <property type="protein sequence ID" value="CAE8652692.1"/>
    <property type="molecule type" value="Genomic_DNA"/>
</dbReference>
<feature type="region of interest" description="Disordered" evidence="1">
    <location>
        <begin position="81"/>
        <end position="100"/>
    </location>
</feature>
<feature type="compositionally biased region" description="Pro residues" evidence="1">
    <location>
        <begin position="83"/>
        <end position="97"/>
    </location>
</feature>